<evidence type="ECO:0000256" key="1">
    <source>
        <dbReference type="SAM" id="MobiDB-lite"/>
    </source>
</evidence>
<dbReference type="EMBL" id="QGKX02001521">
    <property type="protein sequence ID" value="KAF3505934.1"/>
    <property type="molecule type" value="Genomic_DNA"/>
</dbReference>
<sequence>MVVGNFSSESKISSENSEGIPRIKDTEDIPKKHFVRLFVGISSDISNGTVLGNIPREKRYRNIPTNLGSRNIPRNLCRRNIPRKCIRRDIPRRYALGIFRGNCRLEERRIPPSILPARGAAEEQGREKIPHARAATAVRLGSAWASALVEILWPDKNIFFGPS</sequence>
<reference evidence="2" key="1">
    <citation type="submission" date="2019-12" db="EMBL/GenBank/DDBJ databases">
        <title>Genome sequencing and annotation of Brassica cretica.</title>
        <authorList>
            <person name="Studholme D.J."/>
            <person name="Sarris P."/>
        </authorList>
    </citation>
    <scope>NUCLEOTIDE SEQUENCE</scope>
    <source>
        <strain evidence="2">PFS-109/04</strain>
        <tissue evidence="2">Leaf</tissue>
    </source>
</reference>
<evidence type="ECO:0000313" key="3">
    <source>
        <dbReference type="Proteomes" id="UP000712600"/>
    </source>
</evidence>
<feature type="region of interest" description="Disordered" evidence="1">
    <location>
        <begin position="1"/>
        <end position="22"/>
    </location>
</feature>
<name>A0A8S9NME9_BRACR</name>
<evidence type="ECO:0000313" key="2">
    <source>
        <dbReference type="EMBL" id="KAF3505934.1"/>
    </source>
</evidence>
<feature type="compositionally biased region" description="Low complexity" evidence="1">
    <location>
        <begin position="7"/>
        <end position="18"/>
    </location>
</feature>
<dbReference type="AlphaFoldDB" id="A0A8S9NME9"/>
<accession>A0A8S9NME9</accession>
<dbReference type="Proteomes" id="UP000712600">
    <property type="component" value="Unassembled WGS sequence"/>
</dbReference>
<proteinExistence type="predicted"/>
<comment type="caution">
    <text evidence="2">The sequence shown here is derived from an EMBL/GenBank/DDBJ whole genome shotgun (WGS) entry which is preliminary data.</text>
</comment>
<protein>
    <submittedName>
        <fullName evidence="2">Uncharacterized protein</fullName>
    </submittedName>
</protein>
<organism evidence="2 3">
    <name type="scientific">Brassica cretica</name>
    <name type="common">Mustard</name>
    <dbReference type="NCBI Taxonomy" id="69181"/>
    <lineage>
        <taxon>Eukaryota</taxon>
        <taxon>Viridiplantae</taxon>
        <taxon>Streptophyta</taxon>
        <taxon>Embryophyta</taxon>
        <taxon>Tracheophyta</taxon>
        <taxon>Spermatophyta</taxon>
        <taxon>Magnoliopsida</taxon>
        <taxon>eudicotyledons</taxon>
        <taxon>Gunneridae</taxon>
        <taxon>Pentapetalae</taxon>
        <taxon>rosids</taxon>
        <taxon>malvids</taxon>
        <taxon>Brassicales</taxon>
        <taxon>Brassicaceae</taxon>
        <taxon>Brassiceae</taxon>
        <taxon>Brassica</taxon>
    </lineage>
</organism>
<gene>
    <name evidence="2" type="ORF">F2Q69_00005018</name>
</gene>